<dbReference type="Gene3D" id="3.40.50.11890">
    <property type="match status" value="1"/>
</dbReference>
<dbReference type="Gene3D" id="3.40.50.11900">
    <property type="match status" value="1"/>
</dbReference>
<keyword evidence="3" id="KW-1185">Reference proteome</keyword>
<dbReference type="RefSeq" id="WP_150040981.1">
    <property type="nucleotide sequence ID" value="NZ_OW485601.1"/>
</dbReference>
<reference evidence="2 3" key="1">
    <citation type="submission" date="2019-09" db="EMBL/GenBank/DDBJ databases">
        <title>Genome sequence of Rhodovastum atsumiense, a diverse member of the Acetobacteraceae family of non-sulfur purple photosynthetic bacteria.</title>
        <authorList>
            <person name="Meyer T."/>
            <person name="Kyndt J."/>
        </authorList>
    </citation>
    <scope>NUCLEOTIDE SEQUENCE [LARGE SCALE GENOMIC DNA]</scope>
    <source>
        <strain evidence="2 3">DSM 21279</strain>
    </source>
</reference>
<dbReference type="PANTHER" id="PTHR30548:SF2">
    <property type="entry name" value="2-HYDROXYACYL-COA DEHYDRATASE,D-COMPONENT"/>
    <property type="match status" value="1"/>
</dbReference>
<dbReference type="Gene3D" id="1.20.1270.370">
    <property type="match status" value="1"/>
</dbReference>
<dbReference type="PANTHER" id="PTHR30548">
    <property type="entry name" value="2-HYDROXYGLUTARYL-COA DEHYDRATASE, D-COMPONENT-RELATED"/>
    <property type="match status" value="1"/>
</dbReference>
<dbReference type="EMBL" id="VWPK01000016">
    <property type="protein sequence ID" value="KAA5611971.1"/>
    <property type="molecule type" value="Genomic_DNA"/>
</dbReference>
<comment type="caution">
    <text evidence="2">The sequence shown here is derived from an EMBL/GenBank/DDBJ whole genome shotgun (WGS) entry which is preliminary data.</text>
</comment>
<evidence type="ECO:0000256" key="1">
    <source>
        <dbReference type="ARBA" id="ARBA00005806"/>
    </source>
</evidence>
<dbReference type="Pfam" id="PF06050">
    <property type="entry name" value="HGD-D"/>
    <property type="match status" value="1"/>
</dbReference>
<dbReference type="Proteomes" id="UP000325255">
    <property type="component" value="Unassembled WGS sequence"/>
</dbReference>
<organism evidence="2 3">
    <name type="scientific">Rhodovastum atsumiense</name>
    <dbReference type="NCBI Taxonomy" id="504468"/>
    <lineage>
        <taxon>Bacteria</taxon>
        <taxon>Pseudomonadati</taxon>
        <taxon>Pseudomonadota</taxon>
        <taxon>Alphaproteobacteria</taxon>
        <taxon>Acetobacterales</taxon>
        <taxon>Acetobacteraceae</taxon>
        <taxon>Rhodovastum</taxon>
    </lineage>
</organism>
<name>A0A5M6IUR8_9PROT</name>
<dbReference type="AlphaFoldDB" id="A0A5M6IUR8"/>
<gene>
    <name evidence="2" type="ORF">F1189_11980</name>
</gene>
<accession>A0A5M6IUR8</accession>
<sequence>MPDTAPAIERQPARLDLLGLARIGSGADTAARATSEALESQVAYLRQTRRDHGYSPAVGRLFDLVLSYIDDAEAAARDGQRAAWVGAMAWAPIFYACDTIPISVPEVGRLGSSDAMTVAEDFFQLPKESCSMVGAVLGELFLRINRTVRRIAVYNAICEPLNVGWELLRAQGFDVFRVEAANRPNAFDTPERVALIENFLTEELHALTVWLNGEPVEDARLTVEIRRFNRVLGKIRRILDLRSRNPLYIRSLATMYLLMGSGHYFGKPEQYEAVLDALTAELESADIIPSAHRSLVRLAWFGGRGQEFGVYQTIDDMGGAITAWHTPDDWTYDIPEDVPPLQAMARHIITGLVSGSPVLRLQRVADSLPVFGATGVLLYGYVGCSFGGIHREIQSTFFQERGVPTLSLEGSFQVGPPTGQLQTRIRAFIEMLAR</sequence>
<evidence type="ECO:0000313" key="3">
    <source>
        <dbReference type="Proteomes" id="UP000325255"/>
    </source>
</evidence>
<comment type="similarity">
    <text evidence="1">Belongs to the FldB/FldC dehydratase alpha/beta subunit family.</text>
</comment>
<protein>
    <submittedName>
        <fullName evidence="2">2-hydroxyacyl-CoA dehydratase</fullName>
    </submittedName>
</protein>
<dbReference type="OrthoDB" id="9810278at2"/>
<evidence type="ECO:0000313" key="2">
    <source>
        <dbReference type="EMBL" id="KAA5611971.1"/>
    </source>
</evidence>
<proteinExistence type="inferred from homology"/>
<dbReference type="InterPro" id="IPR010327">
    <property type="entry name" value="FldB/FldC_alpha/beta"/>
</dbReference>